<gene>
    <name evidence="1" type="ORF">FHR32_007642</name>
</gene>
<organism evidence="1 2">
    <name type="scientific">Streptosporangium album</name>
    <dbReference type="NCBI Taxonomy" id="47479"/>
    <lineage>
        <taxon>Bacteria</taxon>
        <taxon>Bacillati</taxon>
        <taxon>Actinomycetota</taxon>
        <taxon>Actinomycetes</taxon>
        <taxon>Streptosporangiales</taxon>
        <taxon>Streptosporangiaceae</taxon>
        <taxon>Streptosporangium</taxon>
    </lineage>
</organism>
<dbReference type="AlphaFoldDB" id="A0A7W7WD18"/>
<reference evidence="1 2" key="1">
    <citation type="submission" date="2020-08" db="EMBL/GenBank/DDBJ databases">
        <title>Sequencing the genomes of 1000 actinobacteria strains.</title>
        <authorList>
            <person name="Klenk H.-P."/>
        </authorList>
    </citation>
    <scope>NUCLEOTIDE SEQUENCE [LARGE SCALE GENOMIC DNA]</scope>
    <source>
        <strain evidence="1 2">DSM 43023</strain>
    </source>
</reference>
<accession>A0A7W7WD18</accession>
<evidence type="ECO:0000313" key="2">
    <source>
        <dbReference type="Proteomes" id="UP000534286"/>
    </source>
</evidence>
<evidence type="ECO:0000313" key="1">
    <source>
        <dbReference type="EMBL" id="MBB4943242.1"/>
    </source>
</evidence>
<proteinExistence type="predicted"/>
<sequence>MADKPLFMVAEMELICGASDWTASARMAACHAI</sequence>
<dbReference type="EMBL" id="JACHJU010000005">
    <property type="protein sequence ID" value="MBB4943242.1"/>
    <property type="molecule type" value="Genomic_DNA"/>
</dbReference>
<protein>
    <submittedName>
        <fullName evidence="1">Uncharacterized protein</fullName>
    </submittedName>
</protein>
<name>A0A7W7WD18_9ACTN</name>
<comment type="caution">
    <text evidence="1">The sequence shown here is derived from an EMBL/GenBank/DDBJ whole genome shotgun (WGS) entry which is preliminary data.</text>
</comment>
<dbReference type="Proteomes" id="UP000534286">
    <property type="component" value="Unassembled WGS sequence"/>
</dbReference>
<keyword evidence="2" id="KW-1185">Reference proteome</keyword>